<dbReference type="InterPro" id="IPR049560">
    <property type="entry name" value="MeTrfase_RsmB-F_NOP2_cat"/>
</dbReference>
<evidence type="ECO:0000259" key="7">
    <source>
        <dbReference type="PROSITE" id="PS51686"/>
    </source>
</evidence>
<keyword evidence="9" id="KW-1185">Reference proteome</keyword>
<dbReference type="GO" id="GO:0008173">
    <property type="term" value="F:RNA methyltransferase activity"/>
    <property type="evidence" value="ECO:0007669"/>
    <property type="project" value="InterPro"/>
</dbReference>
<dbReference type="InterPro" id="IPR001678">
    <property type="entry name" value="MeTrfase_RsmB-F_NOP2_dom"/>
</dbReference>
<reference evidence="8 9" key="1">
    <citation type="journal article" date="2024" name="Science">
        <title>Giant polyketide synthase enzymes in the biosynthesis of giant marine polyether toxins.</title>
        <authorList>
            <person name="Fallon T.R."/>
            <person name="Shende V.V."/>
            <person name="Wierzbicki I.H."/>
            <person name="Pendleton A.L."/>
            <person name="Watervoot N.F."/>
            <person name="Auber R.P."/>
            <person name="Gonzalez D.J."/>
            <person name="Wisecaver J.H."/>
            <person name="Moore B.S."/>
        </authorList>
    </citation>
    <scope>NUCLEOTIDE SEQUENCE [LARGE SCALE GENOMIC DNA]</scope>
    <source>
        <strain evidence="8 9">12B1</strain>
    </source>
</reference>
<dbReference type="Pfam" id="PF01189">
    <property type="entry name" value="Methyltr_RsmB-F"/>
    <property type="match status" value="1"/>
</dbReference>
<feature type="binding site" evidence="5">
    <location>
        <position position="316"/>
    </location>
    <ligand>
        <name>S-adenosyl-L-methionine</name>
        <dbReference type="ChEBI" id="CHEBI:59789"/>
    </ligand>
</feature>
<evidence type="ECO:0000256" key="2">
    <source>
        <dbReference type="ARBA" id="ARBA00022679"/>
    </source>
</evidence>
<feature type="binding site" evidence="5">
    <location>
        <position position="288"/>
    </location>
    <ligand>
        <name>S-adenosyl-L-methionine</name>
        <dbReference type="ChEBI" id="CHEBI:59789"/>
    </ligand>
</feature>
<dbReference type="GO" id="GO:0070475">
    <property type="term" value="P:rRNA base methylation"/>
    <property type="evidence" value="ECO:0007669"/>
    <property type="project" value="TreeGrafter"/>
</dbReference>
<feature type="domain" description="SAM-dependent MTase RsmB/NOP-type" evidence="7">
    <location>
        <begin position="172"/>
        <end position="454"/>
    </location>
</feature>
<evidence type="ECO:0000256" key="4">
    <source>
        <dbReference type="ARBA" id="ARBA00022884"/>
    </source>
</evidence>
<keyword evidence="4 5" id="KW-0694">RNA-binding</keyword>
<dbReference type="GO" id="GO:0005730">
    <property type="term" value="C:nucleolus"/>
    <property type="evidence" value="ECO:0007669"/>
    <property type="project" value="TreeGrafter"/>
</dbReference>
<name>A0AB34JG71_PRYPA</name>
<evidence type="ECO:0000256" key="3">
    <source>
        <dbReference type="ARBA" id="ARBA00022691"/>
    </source>
</evidence>
<dbReference type="PANTHER" id="PTHR22807">
    <property type="entry name" value="NOP2 YEAST -RELATED NOL1/NOP2/FMU SUN DOMAIN-CONTAINING"/>
    <property type="match status" value="1"/>
</dbReference>
<dbReference type="Gene3D" id="3.40.50.150">
    <property type="entry name" value="Vaccinia Virus protein VP39"/>
    <property type="match status" value="1"/>
</dbReference>
<dbReference type="AlphaFoldDB" id="A0AB34JG71"/>
<evidence type="ECO:0000256" key="6">
    <source>
        <dbReference type="SAM" id="MobiDB-lite"/>
    </source>
</evidence>
<feature type="region of interest" description="Disordered" evidence="6">
    <location>
        <begin position="495"/>
        <end position="547"/>
    </location>
</feature>
<protein>
    <recommendedName>
        <fullName evidence="7">SAM-dependent MTase RsmB/NOP-type domain-containing protein</fullName>
    </recommendedName>
</protein>
<evidence type="ECO:0000313" key="9">
    <source>
        <dbReference type="Proteomes" id="UP001515480"/>
    </source>
</evidence>
<evidence type="ECO:0000256" key="1">
    <source>
        <dbReference type="ARBA" id="ARBA00022603"/>
    </source>
</evidence>
<dbReference type="GO" id="GO:0003723">
    <property type="term" value="F:RNA binding"/>
    <property type="evidence" value="ECO:0007669"/>
    <property type="project" value="UniProtKB-UniRule"/>
</dbReference>
<dbReference type="Proteomes" id="UP001515480">
    <property type="component" value="Unassembled WGS sequence"/>
</dbReference>
<comment type="caution">
    <text evidence="8">The sequence shown here is derived from an EMBL/GenBank/DDBJ whole genome shotgun (WGS) entry which is preliminary data.</text>
</comment>
<comment type="similarity">
    <text evidence="5">Belongs to the class I-like SAM-binding methyltransferase superfamily. RsmB/NOP family.</text>
</comment>
<feature type="compositionally biased region" description="Low complexity" evidence="6">
    <location>
        <begin position="504"/>
        <end position="520"/>
    </location>
</feature>
<keyword evidence="1 5" id="KW-0489">Methyltransferase</keyword>
<feature type="active site" description="Nucleophile" evidence="5">
    <location>
        <position position="389"/>
    </location>
</feature>
<organism evidence="8 9">
    <name type="scientific">Prymnesium parvum</name>
    <name type="common">Toxic golden alga</name>
    <dbReference type="NCBI Taxonomy" id="97485"/>
    <lineage>
        <taxon>Eukaryota</taxon>
        <taxon>Haptista</taxon>
        <taxon>Haptophyta</taxon>
        <taxon>Prymnesiophyceae</taxon>
        <taxon>Prymnesiales</taxon>
        <taxon>Prymnesiaceae</taxon>
        <taxon>Prymnesium</taxon>
    </lineage>
</organism>
<evidence type="ECO:0000313" key="8">
    <source>
        <dbReference type="EMBL" id="KAL1519736.1"/>
    </source>
</evidence>
<feature type="binding site" evidence="5">
    <location>
        <position position="335"/>
    </location>
    <ligand>
        <name>S-adenosyl-L-methionine</name>
        <dbReference type="ChEBI" id="CHEBI:59789"/>
    </ligand>
</feature>
<accession>A0AB34JG71</accession>
<keyword evidence="3 5" id="KW-0949">S-adenosyl-L-methionine</keyword>
<dbReference type="EMBL" id="JBGBPQ010000009">
    <property type="protein sequence ID" value="KAL1519736.1"/>
    <property type="molecule type" value="Genomic_DNA"/>
</dbReference>
<dbReference type="InterPro" id="IPR029063">
    <property type="entry name" value="SAM-dependent_MTases_sf"/>
</dbReference>
<keyword evidence="2 5" id="KW-0808">Transferase</keyword>
<dbReference type="PROSITE" id="PS51686">
    <property type="entry name" value="SAM_MT_RSMB_NOP"/>
    <property type="match status" value="1"/>
</dbReference>
<sequence length="547" mass="58139">MSLECSGCHEAQPKALYSRAQLKKGGLRRCEACVASPPAPAAAPPAAAPPTLAQGKAMLPLHLAAQVVAGVEAGGGMRTVLYGLPMPERLRPTVIALASATLQHRDALLRAVSSARLPCASPSLRALALVLVHEMVLRRRRVKGSARDPLARAVWERRDALHQQLLPPAEAPPAPRAAEWPRYARVNPLRGMTSGAAIEALRAAGGPEAAEDPLVRGLLRLPPRASLHGHPLVRAAKLIPQDRASCLPALALSPPVGAAVVDSCAAPGNKTTQLAALVGASGKVFAFERNGARAATLREQVARAGAAAIVRVLHADFLAAAAGGAWREARWALCDPSCSGSGGAGGHFRGEKGEEEYWAHVAKLARAQVAIVCKAMSFPAMQTVVYSTCSVHRQENEDVVAQVLELQRGGWKLVRCLPEWPTRGLSAAPHGELCVRASEQDETHGFFVARFERVAASDSTRGDLEAATKGVNISQKRKRCRSVDDAVVDAEVGVHKDTSESLKTRNSTLTEERTSSSQSSKRARSQKKPSQQWQQKRGLSDLGLVDL</sequence>
<gene>
    <name evidence="8" type="ORF">AB1Y20_023244</name>
</gene>
<dbReference type="PANTHER" id="PTHR22807:SF4">
    <property type="entry name" value="28S RRNA (CYTOSINE-C(5))-METHYLTRANSFERASE"/>
    <property type="match status" value="1"/>
</dbReference>
<dbReference type="PRINTS" id="PR02008">
    <property type="entry name" value="RCMTFAMILY"/>
</dbReference>
<dbReference type="SUPFAM" id="SSF53335">
    <property type="entry name" value="S-adenosyl-L-methionine-dependent methyltransferases"/>
    <property type="match status" value="1"/>
</dbReference>
<evidence type="ECO:0000256" key="5">
    <source>
        <dbReference type="PROSITE-ProRule" id="PRU01023"/>
    </source>
</evidence>
<dbReference type="InterPro" id="IPR023267">
    <property type="entry name" value="RCMT"/>
</dbReference>
<feature type="binding site" evidence="5">
    <location>
        <begin position="264"/>
        <end position="270"/>
    </location>
    <ligand>
        <name>S-adenosyl-L-methionine</name>
        <dbReference type="ChEBI" id="CHEBI:59789"/>
    </ligand>
</feature>
<proteinExistence type="inferred from homology"/>